<feature type="region of interest" description="Disordered" evidence="1">
    <location>
        <begin position="278"/>
        <end position="370"/>
    </location>
</feature>
<feature type="compositionally biased region" description="Basic residues" evidence="1">
    <location>
        <begin position="356"/>
        <end position="370"/>
    </location>
</feature>
<dbReference type="PANTHER" id="PTHR15136:SF9">
    <property type="entry name" value="STROMAL INTERACTION MOLECULE 1"/>
    <property type="match status" value="1"/>
</dbReference>
<evidence type="ECO:0000313" key="3">
    <source>
        <dbReference type="EMBL" id="OPJ89991.1"/>
    </source>
</evidence>
<dbReference type="InterPro" id="IPR037608">
    <property type="entry name" value="STIM1/2"/>
</dbReference>
<feature type="compositionally biased region" description="Low complexity" evidence="1">
    <location>
        <begin position="303"/>
        <end position="319"/>
    </location>
</feature>
<dbReference type="GO" id="GO:0002115">
    <property type="term" value="P:store-operated calcium entry"/>
    <property type="evidence" value="ECO:0007669"/>
    <property type="project" value="TreeGrafter"/>
</dbReference>
<evidence type="ECO:0000259" key="2">
    <source>
        <dbReference type="Pfam" id="PF16533"/>
    </source>
</evidence>
<evidence type="ECO:0000256" key="1">
    <source>
        <dbReference type="SAM" id="MobiDB-lite"/>
    </source>
</evidence>
<comment type="caution">
    <text evidence="3">The sequence shown here is derived from an EMBL/GenBank/DDBJ whole genome shotgun (WGS) entry which is preliminary data.</text>
</comment>
<accession>A0A1V4L0G1</accession>
<dbReference type="Pfam" id="PF16533">
    <property type="entry name" value="SOAR"/>
    <property type="match status" value="1"/>
</dbReference>
<dbReference type="FunFam" id="1.10.287.3550:FF:000001">
    <property type="entry name" value="Stromal interaction molecule 1"/>
    <property type="match status" value="1"/>
</dbReference>
<name>A0A1V4L0G1_PATFA</name>
<feature type="region of interest" description="Disordered" evidence="1">
    <location>
        <begin position="165"/>
        <end position="215"/>
    </location>
</feature>
<dbReference type="InterPro" id="IPR032393">
    <property type="entry name" value="SOAR_STIM1/2"/>
</dbReference>
<feature type="compositionally biased region" description="Basic and acidic residues" evidence="1">
    <location>
        <begin position="177"/>
        <end position="196"/>
    </location>
</feature>
<dbReference type="AlphaFoldDB" id="A0A1V4L0G1"/>
<keyword evidence="4" id="KW-1185">Reference proteome</keyword>
<feature type="domain" description="STIM1/2 Orai1-activating region" evidence="2">
    <location>
        <begin position="16"/>
        <end position="116"/>
    </location>
</feature>
<organism evidence="3 4">
    <name type="scientific">Patagioenas fasciata monilis</name>
    <dbReference type="NCBI Taxonomy" id="372326"/>
    <lineage>
        <taxon>Eukaryota</taxon>
        <taxon>Metazoa</taxon>
        <taxon>Chordata</taxon>
        <taxon>Craniata</taxon>
        <taxon>Vertebrata</taxon>
        <taxon>Euteleostomi</taxon>
        <taxon>Archelosauria</taxon>
        <taxon>Archosauria</taxon>
        <taxon>Dinosauria</taxon>
        <taxon>Saurischia</taxon>
        <taxon>Theropoda</taxon>
        <taxon>Coelurosauria</taxon>
        <taxon>Aves</taxon>
        <taxon>Neognathae</taxon>
        <taxon>Neoaves</taxon>
        <taxon>Columbimorphae</taxon>
        <taxon>Columbiformes</taxon>
        <taxon>Columbidae</taxon>
        <taxon>Patagioenas</taxon>
    </lineage>
</organism>
<dbReference type="GO" id="GO:0005509">
    <property type="term" value="F:calcium ion binding"/>
    <property type="evidence" value="ECO:0007669"/>
    <property type="project" value="TreeGrafter"/>
</dbReference>
<dbReference type="GO" id="GO:0005246">
    <property type="term" value="F:calcium channel regulator activity"/>
    <property type="evidence" value="ECO:0007669"/>
    <property type="project" value="InterPro"/>
</dbReference>
<proteinExistence type="predicted"/>
<evidence type="ECO:0000313" key="4">
    <source>
        <dbReference type="Proteomes" id="UP000190648"/>
    </source>
</evidence>
<gene>
    <name evidence="3" type="primary">STIM1</name>
    <name evidence="3" type="ORF">AV530_000195</name>
</gene>
<protein>
    <submittedName>
        <fullName evidence="3">Stromal interaction molecule 1 isoform B</fullName>
    </submittedName>
</protein>
<dbReference type="Gene3D" id="1.10.287.3550">
    <property type="match status" value="1"/>
</dbReference>
<dbReference type="GO" id="GO:0005886">
    <property type="term" value="C:plasma membrane"/>
    <property type="evidence" value="ECO:0007669"/>
    <property type="project" value="TreeGrafter"/>
</dbReference>
<feature type="compositionally biased region" description="Acidic residues" evidence="1">
    <location>
        <begin position="341"/>
        <end position="352"/>
    </location>
</feature>
<feature type="compositionally biased region" description="Polar residues" evidence="1">
    <location>
        <begin position="165"/>
        <end position="175"/>
    </location>
</feature>
<feature type="region of interest" description="Disordered" evidence="1">
    <location>
        <begin position="229"/>
        <end position="264"/>
    </location>
</feature>
<dbReference type="PANTHER" id="PTHR15136">
    <property type="entry name" value="STROMAL INTERACTION MOLECULE HOMOLOG"/>
    <property type="match status" value="1"/>
</dbReference>
<reference evidence="3 4" key="1">
    <citation type="submission" date="2016-02" db="EMBL/GenBank/DDBJ databases">
        <title>Band-tailed pigeon sequencing and assembly.</title>
        <authorList>
            <person name="Soares A.E."/>
            <person name="Novak B.J."/>
            <person name="Rice E.S."/>
            <person name="O'Connell B."/>
            <person name="Chang D."/>
            <person name="Weber S."/>
            <person name="Shapiro B."/>
        </authorList>
    </citation>
    <scope>NUCLEOTIDE SEQUENCE [LARGE SCALE GENOMIC DNA]</scope>
    <source>
        <strain evidence="3">BTP2013</strain>
        <tissue evidence="3">Blood</tissue>
    </source>
</reference>
<dbReference type="Proteomes" id="UP000190648">
    <property type="component" value="Unassembled WGS sequence"/>
</dbReference>
<dbReference type="OrthoDB" id="9986177at2759"/>
<sequence length="370" mass="40326">MALKNAEKELESHCSWAAPEALQKWLQLTHEVEVQYYNIKKQNAEKQLLVAKEGAEKIKKKRNTLFGTFHVAHSSSLDDVDHKILTAKQALSEVTAALRERLHRWQQIELLCGFQIVNNPGIHSLASALNIDPGWMGTPRPNPSHFIMTDDVDDLDEEIVSPMSMQSPALPSSVRQRLVDPQHGHGSQRDLTRCDSDSSIPPPSEHQRVPSSAPKLLAARPTLLTRSMEEAAPGHPASAPTPNGASRPGDPHAPGALPERPPESPMVMKKMMMVNHGMEKSSSLGEISHPAGGRHSHSDSSRSHSPSSTDPDTPSPISDGRPGGAKSTRIPQLAAKKSPGDEDSSLTGDEVDLGQSKKKFPLKIFKKPKK</sequence>
<dbReference type="CDD" id="cd11722">
    <property type="entry name" value="SOAR"/>
    <property type="match status" value="1"/>
</dbReference>
<dbReference type="GO" id="GO:0006874">
    <property type="term" value="P:intracellular calcium ion homeostasis"/>
    <property type="evidence" value="ECO:0007669"/>
    <property type="project" value="TreeGrafter"/>
</dbReference>
<dbReference type="GO" id="GO:0005783">
    <property type="term" value="C:endoplasmic reticulum"/>
    <property type="evidence" value="ECO:0007669"/>
    <property type="project" value="TreeGrafter"/>
</dbReference>
<dbReference type="EMBL" id="LSYS01000701">
    <property type="protein sequence ID" value="OPJ89991.1"/>
    <property type="molecule type" value="Genomic_DNA"/>
</dbReference>